<proteinExistence type="predicted"/>
<organism evidence="2 3">
    <name type="scientific">Pelotomaculum schinkii</name>
    <dbReference type="NCBI Taxonomy" id="78350"/>
    <lineage>
        <taxon>Bacteria</taxon>
        <taxon>Bacillati</taxon>
        <taxon>Bacillota</taxon>
        <taxon>Clostridia</taxon>
        <taxon>Eubacteriales</taxon>
        <taxon>Desulfotomaculaceae</taxon>
        <taxon>Pelotomaculum</taxon>
    </lineage>
</organism>
<evidence type="ECO:0000313" key="3">
    <source>
        <dbReference type="Proteomes" id="UP000298324"/>
    </source>
</evidence>
<dbReference type="PANTHER" id="PTHR33516">
    <property type="entry name" value="LEXA REPRESSOR"/>
    <property type="match status" value="1"/>
</dbReference>
<keyword evidence="2" id="KW-0378">Hydrolase</keyword>
<name>A0A4Y7RCE2_9FIRM</name>
<dbReference type="Pfam" id="PF00717">
    <property type="entry name" value="Peptidase_S24"/>
    <property type="match status" value="1"/>
</dbReference>
<dbReference type="RefSeq" id="WP_190238741.1">
    <property type="nucleotide sequence ID" value="NZ_QFGA01000001.1"/>
</dbReference>
<dbReference type="Gene3D" id="1.10.260.40">
    <property type="entry name" value="lambda repressor-like DNA-binding domains"/>
    <property type="match status" value="1"/>
</dbReference>
<evidence type="ECO:0000313" key="2">
    <source>
        <dbReference type="EMBL" id="TEB06492.1"/>
    </source>
</evidence>
<dbReference type="InterPro" id="IPR010982">
    <property type="entry name" value="Lambda_DNA-bd_dom_sf"/>
</dbReference>
<dbReference type="GO" id="GO:0004252">
    <property type="term" value="F:serine-type endopeptidase activity"/>
    <property type="evidence" value="ECO:0007669"/>
    <property type="project" value="UniProtKB-EC"/>
</dbReference>
<feature type="domain" description="Peptidase S24/S26A/S26B/S26C" evidence="1">
    <location>
        <begin position="180"/>
        <end position="293"/>
    </location>
</feature>
<dbReference type="InterPro" id="IPR050077">
    <property type="entry name" value="LexA_repressor"/>
</dbReference>
<dbReference type="CDD" id="cd00093">
    <property type="entry name" value="HTH_XRE"/>
    <property type="match status" value="1"/>
</dbReference>
<dbReference type="InterPro" id="IPR015927">
    <property type="entry name" value="Peptidase_S24_S26A/B/C"/>
</dbReference>
<accession>A0A4Y7RCE2</accession>
<evidence type="ECO:0000259" key="1">
    <source>
        <dbReference type="Pfam" id="PF00717"/>
    </source>
</evidence>
<comment type="caution">
    <text evidence="2">The sequence shown here is derived from an EMBL/GenBank/DDBJ whole genome shotgun (WGS) entry which is preliminary data.</text>
</comment>
<dbReference type="Proteomes" id="UP000298324">
    <property type="component" value="Unassembled WGS sequence"/>
</dbReference>
<dbReference type="CDD" id="cd06529">
    <property type="entry name" value="S24_LexA-like"/>
    <property type="match status" value="1"/>
</dbReference>
<dbReference type="Gene3D" id="2.10.109.10">
    <property type="entry name" value="Umud Fragment, subunit A"/>
    <property type="match status" value="1"/>
</dbReference>
<dbReference type="AlphaFoldDB" id="A0A4Y7RCE2"/>
<dbReference type="InterPro" id="IPR036286">
    <property type="entry name" value="LexA/Signal_pep-like_sf"/>
</dbReference>
<dbReference type="GO" id="GO:0003677">
    <property type="term" value="F:DNA binding"/>
    <property type="evidence" value="ECO:0007669"/>
    <property type="project" value="InterPro"/>
</dbReference>
<protein>
    <submittedName>
        <fullName evidence="2">LexA repressor</fullName>
        <ecNumber evidence="2">3.4.21.88</ecNumber>
    </submittedName>
</protein>
<dbReference type="PANTHER" id="PTHR33516:SF2">
    <property type="entry name" value="LEXA REPRESSOR-RELATED"/>
    <property type="match status" value="1"/>
</dbReference>
<sequence length="358" mass="40022">MSYAKLLQTYMERSGLTLDEITEGCRAKGLAIHPTYISKLRNGARNAPSEEISRVLAEVLGGDPEKLVMEGYLSKIPPVIMERLEKLEDIFSEIKDEVINSITVITKPEHYESLEKLSDSMGKPPGELKKYLSNGANNIDKWPLELQMEFVASLIENIEIGKIAHITFLTGKKYVRNRVPVLGTIRAGIPILAEENWEYEIESPSNIRADFALRVVGDSMIYAGINPGDLALCSHTDYANHGQIVAAGVEDNEWQANLKFYIKQGDRTLLRSANPEYKDIEFGPDHRVIGVLVAVLKESSPSLTDYQNLLRVKGYLDDSWTEVITSAVTNGIRPEQLKQLVEMQATVAKQFIKKSKGN</sequence>
<reference evidence="2 3" key="1">
    <citation type="journal article" date="2018" name="Environ. Microbiol.">
        <title>Novel energy conservation strategies and behaviour of Pelotomaculum schinkii driving syntrophic propionate catabolism.</title>
        <authorList>
            <person name="Hidalgo-Ahumada C.A.P."/>
            <person name="Nobu M.K."/>
            <person name="Narihiro T."/>
            <person name="Tamaki H."/>
            <person name="Liu W.T."/>
            <person name="Kamagata Y."/>
            <person name="Stams A.J.M."/>
            <person name="Imachi H."/>
            <person name="Sousa D.Z."/>
        </authorList>
    </citation>
    <scope>NUCLEOTIDE SEQUENCE [LARGE SCALE GENOMIC DNA]</scope>
    <source>
        <strain evidence="2 3">HH</strain>
    </source>
</reference>
<dbReference type="EC" id="3.4.21.88" evidence="2"/>
<dbReference type="InterPro" id="IPR001387">
    <property type="entry name" value="Cro/C1-type_HTH"/>
</dbReference>
<dbReference type="EMBL" id="QFGA01000001">
    <property type="protein sequence ID" value="TEB06492.1"/>
    <property type="molecule type" value="Genomic_DNA"/>
</dbReference>
<dbReference type="InterPro" id="IPR039418">
    <property type="entry name" value="LexA-like"/>
</dbReference>
<keyword evidence="3" id="KW-1185">Reference proteome</keyword>
<dbReference type="SUPFAM" id="SSF51306">
    <property type="entry name" value="LexA/Signal peptidase"/>
    <property type="match status" value="1"/>
</dbReference>
<gene>
    <name evidence="2" type="primary">lexA_1</name>
    <name evidence="2" type="ORF">Psch_00024</name>
</gene>